<evidence type="ECO:0000256" key="1">
    <source>
        <dbReference type="ARBA" id="ARBA00006281"/>
    </source>
</evidence>
<dbReference type="CDD" id="cd13777">
    <property type="entry name" value="Aar2_N"/>
    <property type="match status" value="1"/>
</dbReference>
<organism>
    <name type="scientific">Pediculus humanus subsp. corporis</name>
    <name type="common">Body louse</name>
    <dbReference type="NCBI Taxonomy" id="121224"/>
    <lineage>
        <taxon>Eukaryota</taxon>
        <taxon>Metazoa</taxon>
        <taxon>Ecdysozoa</taxon>
        <taxon>Arthropoda</taxon>
        <taxon>Hexapoda</taxon>
        <taxon>Insecta</taxon>
        <taxon>Pterygota</taxon>
        <taxon>Neoptera</taxon>
        <taxon>Paraneoptera</taxon>
        <taxon>Psocodea</taxon>
        <taxon>Troctomorpha</taxon>
        <taxon>Phthiraptera</taxon>
        <taxon>Anoplura</taxon>
        <taxon>Pediculidae</taxon>
        <taxon>Pediculus</taxon>
    </lineage>
</organism>
<protein>
    <recommendedName>
        <fullName evidence="2">Protein AAR2 homolog</fullName>
    </recommendedName>
    <alternativeName>
        <fullName evidence="3">AAR2 splicing factor homolog</fullName>
    </alternativeName>
</protein>
<dbReference type="Proteomes" id="UP000009046">
    <property type="component" value="Unassembled WGS sequence"/>
</dbReference>
<dbReference type="PANTHER" id="PTHR12689:SF4">
    <property type="entry name" value="PROTEIN AAR2 HOMOLOG"/>
    <property type="match status" value="1"/>
</dbReference>
<dbReference type="HOGENOM" id="CLU_036039_1_0_1"/>
<dbReference type="OMA" id="VWQSGGL"/>
<dbReference type="RefSeq" id="XP_002426568.1">
    <property type="nucleotide sequence ID" value="XM_002426523.1"/>
</dbReference>
<reference evidence="6" key="2">
    <citation type="submission" date="2007-04" db="EMBL/GenBank/DDBJ databases">
        <title>The genome of the human body louse.</title>
        <authorList>
            <consortium name="The Human Body Louse Genome Consortium"/>
            <person name="Kirkness E."/>
            <person name="Walenz B."/>
            <person name="Hass B."/>
            <person name="Bruggner R."/>
            <person name="Strausberg R."/>
        </authorList>
    </citation>
    <scope>NUCLEOTIDE SEQUENCE</scope>
    <source>
        <strain evidence="6">USDA</strain>
    </source>
</reference>
<evidence type="ECO:0000259" key="4">
    <source>
        <dbReference type="Pfam" id="PF05282"/>
    </source>
</evidence>
<dbReference type="Gene3D" id="1.25.40.550">
    <property type="entry name" value="Aar2, C-terminal domain-like"/>
    <property type="match status" value="1"/>
</dbReference>
<sequence>MDVCQEVAKALFFEGATCFCLNLPHGSEFGIDNKSFTTAEKFCGMKMIPPGIHFIHYSIENSYGDQSPKIGFFHNFKKKEVIVKKYDKEKEILIDEEDEEKIERLKDNLKSMDRHLGPYPYEILNRWKNLSNYITDDILNKMIPLNGRIHSALELKAATDSNSKPQSLETYKRNRTKLFVCDEKSDDFLPKLEPAEGTEIRFSKIPEKCYPDNSTPTFEHWKKLIGIMCSCDNAISENSDVFTKFITVLTYQLQEIQEDFLVDIVEGNNFVYRNLRIFFRNLHSSDANGRLKAKGERFQEFLTKKWLWDFSDILKDEEEDLPVVVNL</sequence>
<gene>
    <name evidence="7" type="primary">8235379</name>
    <name evidence="6" type="ORF">Phum_PHUM259870</name>
</gene>
<dbReference type="VEuPathDB" id="VectorBase:PHUM259870"/>
<accession>E0VKC4</accession>
<proteinExistence type="inferred from homology"/>
<dbReference type="KEGG" id="phu:Phum_PHUM259870"/>
<comment type="similarity">
    <text evidence="1">Belongs to the AAR2 family.</text>
</comment>
<evidence type="ECO:0000259" key="5">
    <source>
        <dbReference type="Pfam" id="PF20981"/>
    </source>
</evidence>
<dbReference type="InterPro" id="IPR038516">
    <property type="entry name" value="AAR2_N_sf"/>
</dbReference>
<feature type="domain" description="AAR2 C-terminal" evidence="4">
    <location>
        <begin position="216"/>
        <end position="311"/>
    </location>
</feature>
<dbReference type="EnsemblMetazoa" id="PHUM259870-RA">
    <property type="protein sequence ID" value="PHUM259870-PA"/>
    <property type="gene ID" value="PHUM259870"/>
</dbReference>
<dbReference type="Pfam" id="PF20981">
    <property type="entry name" value="AAR2_1st"/>
    <property type="match status" value="1"/>
</dbReference>
<dbReference type="InterPro" id="IPR038514">
    <property type="entry name" value="AAR2_C_sf"/>
</dbReference>
<dbReference type="Pfam" id="PF05282">
    <property type="entry name" value="AAR2"/>
    <property type="match status" value="1"/>
</dbReference>
<dbReference type="InterPro" id="IPR033648">
    <property type="entry name" value="AAR2_C"/>
</dbReference>
<dbReference type="InParanoid" id="E0VKC4"/>
<dbReference type="InterPro" id="IPR007946">
    <property type="entry name" value="AAR2"/>
</dbReference>
<dbReference type="STRING" id="121224.E0VKC4"/>
<evidence type="ECO:0000313" key="8">
    <source>
        <dbReference type="Proteomes" id="UP000009046"/>
    </source>
</evidence>
<dbReference type="OrthoDB" id="201752at2759"/>
<feature type="domain" description="AAR2 N-terminal" evidence="5">
    <location>
        <begin position="14"/>
        <end position="144"/>
    </location>
</feature>
<evidence type="ECO:0000256" key="2">
    <source>
        <dbReference type="ARBA" id="ARBA00016372"/>
    </source>
</evidence>
<dbReference type="GO" id="GO:0000244">
    <property type="term" value="P:spliceosomal tri-snRNP complex assembly"/>
    <property type="evidence" value="ECO:0007669"/>
    <property type="project" value="TreeGrafter"/>
</dbReference>
<dbReference type="EMBL" id="DS235241">
    <property type="protein sequence ID" value="EEB13830.1"/>
    <property type="molecule type" value="Genomic_DNA"/>
</dbReference>
<dbReference type="CDD" id="cd13778">
    <property type="entry name" value="Aar2_C"/>
    <property type="match status" value="1"/>
</dbReference>
<dbReference type="CTD" id="8235379"/>
<dbReference type="FunCoup" id="E0VKC4">
    <property type="interactions" value="1524"/>
</dbReference>
<reference evidence="6" key="1">
    <citation type="submission" date="2007-04" db="EMBL/GenBank/DDBJ databases">
        <title>Annotation of Pediculus humanus corporis strain USDA.</title>
        <authorList>
            <person name="Kirkness E."/>
            <person name="Hannick L."/>
            <person name="Hass B."/>
            <person name="Bruggner R."/>
            <person name="Lawson D."/>
            <person name="Bidwell S."/>
            <person name="Joardar V."/>
            <person name="Caler E."/>
            <person name="Walenz B."/>
            <person name="Inman J."/>
            <person name="Schobel S."/>
            <person name="Galinsky K."/>
            <person name="Amedeo P."/>
            <person name="Strausberg R."/>
        </authorList>
    </citation>
    <scope>NUCLEOTIDE SEQUENCE</scope>
    <source>
        <strain evidence="6">USDA</strain>
    </source>
</reference>
<dbReference type="GeneID" id="8235379"/>
<keyword evidence="8" id="KW-1185">Reference proteome</keyword>
<dbReference type="eggNOG" id="KOG3937">
    <property type="taxonomic scope" value="Eukaryota"/>
</dbReference>
<dbReference type="FunFam" id="2.60.34.20:FF:000001">
    <property type="entry name" value="protein AAR2 homolog"/>
    <property type="match status" value="1"/>
</dbReference>
<name>E0VKC4_PEDHC</name>
<evidence type="ECO:0000313" key="6">
    <source>
        <dbReference type="EMBL" id="EEB13830.1"/>
    </source>
</evidence>
<evidence type="ECO:0000313" key="7">
    <source>
        <dbReference type="EnsemblMetazoa" id="PHUM259870-PA"/>
    </source>
</evidence>
<evidence type="ECO:0000256" key="3">
    <source>
        <dbReference type="ARBA" id="ARBA00030625"/>
    </source>
</evidence>
<dbReference type="InterPro" id="IPR033647">
    <property type="entry name" value="Aar2_N"/>
</dbReference>
<dbReference type="Gene3D" id="2.60.34.20">
    <property type="match status" value="1"/>
</dbReference>
<reference evidence="7" key="3">
    <citation type="submission" date="2021-02" db="UniProtKB">
        <authorList>
            <consortium name="EnsemblMetazoa"/>
        </authorList>
    </citation>
    <scope>IDENTIFICATION</scope>
    <source>
        <strain evidence="7">USDA</strain>
    </source>
</reference>
<dbReference type="AlphaFoldDB" id="E0VKC4"/>
<dbReference type="PANTHER" id="PTHR12689">
    <property type="entry name" value="A1 CISTRON SPLICING FACTOR AAR2-RELATED"/>
    <property type="match status" value="1"/>
</dbReference>
<dbReference type="EMBL" id="AAZO01003007">
    <property type="status" value="NOT_ANNOTATED_CDS"/>
    <property type="molecule type" value="Genomic_DNA"/>
</dbReference>